<name>A0A7M5V593_9CNID</name>
<dbReference type="InterPro" id="IPR002083">
    <property type="entry name" value="MATH/TRAF_dom"/>
</dbReference>
<dbReference type="AlphaFoldDB" id="A0A7M5V593"/>
<feature type="compositionally biased region" description="Polar residues" evidence="2">
    <location>
        <begin position="10"/>
        <end position="22"/>
    </location>
</feature>
<proteinExistence type="predicted"/>
<sequence length="216" mass="24829">MLPEKEKCSPLNSLSEENSAPNFQHVMEENKMLRNTVKVLEDRLRDAEKRSREQQKNLERVMAQKEQLQLHSSLTENGQAIWKIKDFKASFMGLENGYELTSLPYFTGSFGHKFCLKLHPFKHLEHGKCLGLFFVVLESEYGNALEKNWPVGTVKISCRFLSQQGSSRHGKWKEVDLTCGYNKSYPSELSIVLDNLDGLVDDGSLYIEVKLENIKK</sequence>
<dbReference type="InterPro" id="IPR008974">
    <property type="entry name" value="TRAF-like"/>
</dbReference>
<dbReference type="SUPFAM" id="SSF49599">
    <property type="entry name" value="TRAF domain-like"/>
    <property type="match status" value="1"/>
</dbReference>
<keyword evidence="1" id="KW-0175">Coiled coil</keyword>
<protein>
    <recommendedName>
        <fullName evidence="3">MATH domain-containing protein</fullName>
    </recommendedName>
</protein>
<organism evidence="4 5">
    <name type="scientific">Clytia hemisphaerica</name>
    <dbReference type="NCBI Taxonomy" id="252671"/>
    <lineage>
        <taxon>Eukaryota</taxon>
        <taxon>Metazoa</taxon>
        <taxon>Cnidaria</taxon>
        <taxon>Hydrozoa</taxon>
        <taxon>Hydroidolina</taxon>
        <taxon>Leptothecata</taxon>
        <taxon>Obeliida</taxon>
        <taxon>Clytiidae</taxon>
        <taxon>Clytia</taxon>
    </lineage>
</organism>
<dbReference type="Gene3D" id="2.60.210.10">
    <property type="entry name" value="Apoptosis, Tumor Necrosis Factor Receptor Associated Protein 2, Chain A"/>
    <property type="match status" value="1"/>
</dbReference>
<evidence type="ECO:0000256" key="1">
    <source>
        <dbReference type="SAM" id="Coils"/>
    </source>
</evidence>
<dbReference type="Proteomes" id="UP000594262">
    <property type="component" value="Unplaced"/>
</dbReference>
<dbReference type="EnsemblMetazoa" id="CLYHEMT011632.1">
    <property type="protein sequence ID" value="CLYHEMP011632.1"/>
    <property type="gene ID" value="CLYHEMG011632"/>
</dbReference>
<dbReference type="Pfam" id="PF22486">
    <property type="entry name" value="MATH_2"/>
    <property type="match status" value="1"/>
</dbReference>
<evidence type="ECO:0000259" key="3">
    <source>
        <dbReference type="Pfam" id="PF22486"/>
    </source>
</evidence>
<evidence type="ECO:0000256" key="2">
    <source>
        <dbReference type="SAM" id="MobiDB-lite"/>
    </source>
</evidence>
<feature type="coiled-coil region" evidence="1">
    <location>
        <begin position="23"/>
        <end position="71"/>
    </location>
</feature>
<feature type="domain" description="MATH" evidence="3">
    <location>
        <begin position="80"/>
        <end position="184"/>
    </location>
</feature>
<keyword evidence="5" id="KW-1185">Reference proteome</keyword>
<evidence type="ECO:0000313" key="4">
    <source>
        <dbReference type="EnsemblMetazoa" id="CLYHEMP011632.1"/>
    </source>
</evidence>
<accession>A0A7M5V593</accession>
<reference evidence="4" key="1">
    <citation type="submission" date="2021-01" db="UniProtKB">
        <authorList>
            <consortium name="EnsemblMetazoa"/>
        </authorList>
    </citation>
    <scope>IDENTIFICATION</scope>
</reference>
<feature type="region of interest" description="Disordered" evidence="2">
    <location>
        <begin position="1"/>
        <end position="22"/>
    </location>
</feature>
<evidence type="ECO:0000313" key="5">
    <source>
        <dbReference type="Proteomes" id="UP000594262"/>
    </source>
</evidence>